<comment type="caution">
    <text evidence="14">The sequence shown here is derived from an EMBL/GenBank/DDBJ whole genome shotgun (WGS) entry which is preliminary data.</text>
</comment>
<evidence type="ECO:0000256" key="10">
    <source>
        <dbReference type="ARBA" id="ARBA00022932"/>
    </source>
</evidence>
<dbReference type="EMBL" id="JAVIZN010000002">
    <property type="protein sequence ID" value="MDR6203795.1"/>
    <property type="molecule type" value="Genomic_DNA"/>
</dbReference>
<evidence type="ECO:0000256" key="2">
    <source>
        <dbReference type="ARBA" id="ARBA00012417"/>
    </source>
</evidence>
<evidence type="ECO:0000256" key="12">
    <source>
        <dbReference type="SAM" id="MobiDB-lite"/>
    </source>
</evidence>
<feature type="region of interest" description="Disordered" evidence="12">
    <location>
        <begin position="723"/>
        <end position="854"/>
    </location>
</feature>
<evidence type="ECO:0000259" key="13">
    <source>
        <dbReference type="SMART" id="SM00382"/>
    </source>
</evidence>
<dbReference type="InterPro" id="IPR008921">
    <property type="entry name" value="DNA_pol3_clamp-load_cplx_C"/>
</dbReference>
<dbReference type="NCBIfam" id="TIGR02397">
    <property type="entry name" value="dnaX_nterm"/>
    <property type="match status" value="1"/>
</dbReference>
<dbReference type="GO" id="GO:0003887">
    <property type="term" value="F:DNA-directed DNA polymerase activity"/>
    <property type="evidence" value="ECO:0007669"/>
    <property type="project" value="UniProtKB-KW"/>
</dbReference>
<dbReference type="Pfam" id="PF12169">
    <property type="entry name" value="DNA_pol3_gamma3"/>
    <property type="match status" value="1"/>
</dbReference>
<evidence type="ECO:0000256" key="1">
    <source>
        <dbReference type="ARBA" id="ARBA00006360"/>
    </source>
</evidence>
<dbReference type="Gene3D" id="3.30.300.150">
    <property type="entry name" value="DNA polymerase III, tau subunit, domain V"/>
    <property type="match status" value="1"/>
</dbReference>
<evidence type="ECO:0000256" key="6">
    <source>
        <dbReference type="ARBA" id="ARBA00022723"/>
    </source>
</evidence>
<dbReference type="Proteomes" id="UP001245184">
    <property type="component" value="Unassembled WGS sequence"/>
</dbReference>
<dbReference type="SUPFAM" id="SSF48019">
    <property type="entry name" value="post-AAA+ oligomerization domain-like"/>
    <property type="match status" value="1"/>
</dbReference>
<dbReference type="GO" id="GO:0046872">
    <property type="term" value="F:metal ion binding"/>
    <property type="evidence" value="ECO:0007669"/>
    <property type="project" value="UniProtKB-KW"/>
</dbReference>
<dbReference type="GO" id="GO:0005524">
    <property type="term" value="F:ATP binding"/>
    <property type="evidence" value="ECO:0007669"/>
    <property type="project" value="UniProtKB-KW"/>
</dbReference>
<reference evidence="14 15" key="1">
    <citation type="submission" date="2023-08" db="EMBL/GenBank/DDBJ databases">
        <title>Genome sequencing of plant associated microbes to promote plant fitness in Sorghum bicolor and Oryza sativa.</title>
        <authorList>
            <person name="Coleman-Derr D."/>
        </authorList>
    </citation>
    <scope>NUCLEOTIDE SEQUENCE [LARGE SCALE GENOMIC DNA]</scope>
    <source>
        <strain evidence="14 15">SLBN-33</strain>
    </source>
</reference>
<organism evidence="14 15">
    <name type="scientific">Paraburkholderia graminis</name>
    <dbReference type="NCBI Taxonomy" id="60548"/>
    <lineage>
        <taxon>Bacteria</taxon>
        <taxon>Pseudomonadati</taxon>
        <taxon>Pseudomonadota</taxon>
        <taxon>Betaproteobacteria</taxon>
        <taxon>Burkholderiales</taxon>
        <taxon>Burkholderiaceae</taxon>
        <taxon>Paraburkholderia</taxon>
    </lineage>
</organism>
<feature type="compositionally biased region" description="Low complexity" evidence="12">
    <location>
        <begin position="513"/>
        <end position="589"/>
    </location>
</feature>
<keyword evidence="7" id="KW-0547">Nucleotide-binding</keyword>
<dbReference type="InterPro" id="IPR045085">
    <property type="entry name" value="HLD_clamp_pol_III_gamma_tau"/>
</dbReference>
<gene>
    <name evidence="14" type="ORF">QF025_002515</name>
</gene>
<feature type="compositionally biased region" description="Polar residues" evidence="12">
    <location>
        <begin position="613"/>
        <end position="627"/>
    </location>
</feature>
<feature type="region of interest" description="Disordered" evidence="12">
    <location>
        <begin position="425"/>
        <end position="487"/>
    </location>
</feature>
<dbReference type="CDD" id="cd18137">
    <property type="entry name" value="HLD_clamp_pol_III_gamma_tau"/>
    <property type="match status" value="1"/>
</dbReference>
<dbReference type="GO" id="GO:0006260">
    <property type="term" value="P:DNA replication"/>
    <property type="evidence" value="ECO:0007669"/>
    <property type="project" value="UniProtKB-KW"/>
</dbReference>
<evidence type="ECO:0000256" key="5">
    <source>
        <dbReference type="ARBA" id="ARBA00022705"/>
    </source>
</evidence>
<dbReference type="InterPro" id="IPR022754">
    <property type="entry name" value="DNA_pol_III_gamma-3"/>
</dbReference>
<dbReference type="Gene3D" id="1.10.8.60">
    <property type="match status" value="1"/>
</dbReference>
<dbReference type="Gene3D" id="1.20.272.10">
    <property type="match status" value="1"/>
</dbReference>
<dbReference type="CDD" id="cd00009">
    <property type="entry name" value="AAA"/>
    <property type="match status" value="1"/>
</dbReference>
<name>A0ABD5CGX4_9BURK</name>
<keyword evidence="8" id="KW-0862">Zinc</keyword>
<keyword evidence="10" id="KW-0239">DNA-directed DNA polymerase</keyword>
<dbReference type="Pfam" id="PF13177">
    <property type="entry name" value="DNA_pol3_delta2"/>
    <property type="match status" value="1"/>
</dbReference>
<feature type="region of interest" description="Disordered" evidence="12">
    <location>
        <begin position="613"/>
        <end position="666"/>
    </location>
</feature>
<dbReference type="EC" id="2.7.7.7" evidence="2"/>
<dbReference type="Pfam" id="PF22608">
    <property type="entry name" value="DNAX_ATPase_lid"/>
    <property type="match status" value="1"/>
</dbReference>
<dbReference type="InterPro" id="IPR050238">
    <property type="entry name" value="DNA_Rep/Repair_Clamp_Loader"/>
</dbReference>
<feature type="compositionally biased region" description="Low complexity" evidence="12">
    <location>
        <begin position="840"/>
        <end position="849"/>
    </location>
</feature>
<feature type="compositionally biased region" description="Low complexity" evidence="12">
    <location>
        <begin position="736"/>
        <end position="786"/>
    </location>
</feature>
<dbReference type="Pfam" id="PF12170">
    <property type="entry name" value="DNA_pol3_tau_5"/>
    <property type="match status" value="1"/>
</dbReference>
<evidence type="ECO:0000256" key="7">
    <source>
        <dbReference type="ARBA" id="ARBA00022741"/>
    </source>
</evidence>
<dbReference type="InterPro" id="IPR021029">
    <property type="entry name" value="DNA_pol_III_tau_dom-5"/>
</dbReference>
<dbReference type="FunFam" id="1.10.8.60:FF:000013">
    <property type="entry name" value="DNA polymerase III subunit gamma/tau"/>
    <property type="match status" value="1"/>
</dbReference>
<dbReference type="AlphaFoldDB" id="A0ABD5CGX4"/>
<dbReference type="SMART" id="SM00382">
    <property type="entry name" value="AAA"/>
    <property type="match status" value="1"/>
</dbReference>
<sequence>MTYQVLARKWRPKDFASLVGQEHVVRALTHALDGGRLHHAYLFTGTRGVGKTTLSRIFSKALNCETGVTSTPCGVCRACREIDEGRFVDYVEMDAASNRGVDEMAALLERAVYAPVDARFKVYMIDEVHMLTNHAFNAMLKTLEEPPPHVKFILATTDPQKIPVTVLSRCLQFNLKQMPAGHIVSHLEHILGEEKVPYEAQALRLLARAADGSMRDALSLTDQAIAYSANQVNEEAVRGMLGALDQSYLIRLLDALAQGDGATVLTIADEMALRSLSFSTALQDLASLLHRIAWAQFAPSSVLDEWPEAGDLRRFAETLSAEQVQLFYQIATIGRSELGLAPDEYAGFTMTLLRMLAFEPAPTGGGGGVAGSGVQAGQAGAGGSKRAGAPAVAAQPRALASPGSVASMGGAGRAGVGGVAAAASPVASPVGESRDVAAKVSSEPAALAEPVRRADSMEPAGRDAQSAAGQDGGNAAERAAHDVARTAAAASESAVEAASSSVVESAELERSAASAPASAPSSATPAAAQAAAAPPLAPWEDAPAERAANGSAAPDAPAALASASASTASSDAAQASTARPSDAAQASAAKRSDATQTSAAGFSEAAQASVTASSDAVETGSAQTPPNTAQASAVDTATTAASDSASTDTKLAEDAPPAALNPPAAAAFARASEAVDQAAGHNAAGAESDVPPRRAGGASAALDVLRSAGLKVSSDRGRASATAAKAAAPATPKPAAPRVVVPVPTPGAPRGAAAQQPPASTVRASAQSTPAQQPARSAQSAQSAPRNDAQQNGSPVPPWDDMPPDDYMPLSASDDGYYGPPDDNYMPVLDSGPDDVRVNASAPSAPAPAVDRRPLPPAVPLDPLGFNGDWPALAVDLPLKGISYQLAFNSELMALEGNTLKLNVPVPQYAETSQVAKLKAALADKLGQHVDVVVEVGPARRTAAAHDAAMRAQRQQEAEREISADPFVQSLIREFDASIVPGSIRPITPDAGQNGASQVH</sequence>
<keyword evidence="5" id="KW-0235">DNA replication</keyword>
<feature type="domain" description="AAA+ ATPase" evidence="13">
    <location>
        <begin position="37"/>
        <end position="179"/>
    </location>
</feature>
<dbReference type="InterPro" id="IPR027417">
    <property type="entry name" value="P-loop_NTPase"/>
</dbReference>
<dbReference type="InterPro" id="IPR003593">
    <property type="entry name" value="AAA+_ATPase"/>
</dbReference>
<accession>A0ABD5CGX4</accession>
<dbReference type="Gene3D" id="3.40.50.300">
    <property type="entry name" value="P-loop containing nucleotide triphosphate hydrolases"/>
    <property type="match status" value="1"/>
</dbReference>
<evidence type="ECO:0000256" key="8">
    <source>
        <dbReference type="ARBA" id="ARBA00022833"/>
    </source>
</evidence>
<dbReference type="PANTHER" id="PTHR11669:SF0">
    <property type="entry name" value="PROTEIN STICHEL-LIKE 2"/>
    <property type="match status" value="1"/>
</dbReference>
<evidence type="ECO:0000256" key="3">
    <source>
        <dbReference type="ARBA" id="ARBA00022679"/>
    </source>
</evidence>
<evidence type="ECO:0000313" key="15">
    <source>
        <dbReference type="Proteomes" id="UP001245184"/>
    </source>
</evidence>
<feature type="region of interest" description="Disordered" evidence="12">
    <location>
        <begin position="364"/>
        <end position="388"/>
    </location>
</feature>
<dbReference type="InterPro" id="IPR038249">
    <property type="entry name" value="PolIII_tau_V_sf"/>
</dbReference>
<dbReference type="RefSeq" id="WP_029971387.1">
    <property type="nucleotide sequence ID" value="NZ_ATXV01000018.1"/>
</dbReference>
<feature type="region of interest" description="Disordered" evidence="12">
    <location>
        <begin position="679"/>
        <end position="698"/>
    </location>
</feature>
<keyword evidence="6" id="KW-0479">Metal-binding</keyword>
<evidence type="ECO:0000313" key="14">
    <source>
        <dbReference type="EMBL" id="MDR6203795.1"/>
    </source>
</evidence>
<dbReference type="NCBIfam" id="NF005942">
    <property type="entry name" value="PRK07994.1"/>
    <property type="match status" value="1"/>
</dbReference>
<comment type="similarity">
    <text evidence="1">Belongs to the DnaX/STICHEL family.</text>
</comment>
<dbReference type="FunFam" id="3.40.50.300:FF:000014">
    <property type="entry name" value="DNA polymerase III subunit gamma/tau"/>
    <property type="match status" value="1"/>
</dbReference>
<dbReference type="FunFam" id="1.20.272.10:FF:000003">
    <property type="entry name" value="DNA polymerase III subunit gamma/tau"/>
    <property type="match status" value="1"/>
</dbReference>
<evidence type="ECO:0000256" key="4">
    <source>
        <dbReference type="ARBA" id="ARBA00022695"/>
    </source>
</evidence>
<keyword evidence="4 14" id="KW-0548">Nucleotidyltransferase</keyword>
<keyword evidence="9" id="KW-0067">ATP-binding</keyword>
<dbReference type="InterPro" id="IPR012763">
    <property type="entry name" value="DNA_pol_III_sug/sutau_N"/>
</dbReference>
<evidence type="ECO:0000256" key="11">
    <source>
        <dbReference type="ARBA" id="ARBA00049244"/>
    </source>
</evidence>
<proteinExistence type="inferred from homology"/>
<evidence type="ECO:0000256" key="9">
    <source>
        <dbReference type="ARBA" id="ARBA00022840"/>
    </source>
</evidence>
<comment type="catalytic activity">
    <reaction evidence="11">
        <text>DNA(n) + a 2'-deoxyribonucleoside 5'-triphosphate = DNA(n+1) + diphosphate</text>
        <dbReference type="Rhea" id="RHEA:22508"/>
        <dbReference type="Rhea" id="RHEA-COMP:17339"/>
        <dbReference type="Rhea" id="RHEA-COMP:17340"/>
        <dbReference type="ChEBI" id="CHEBI:33019"/>
        <dbReference type="ChEBI" id="CHEBI:61560"/>
        <dbReference type="ChEBI" id="CHEBI:173112"/>
        <dbReference type="EC" id="2.7.7.7"/>
    </reaction>
</comment>
<dbReference type="SUPFAM" id="SSF52540">
    <property type="entry name" value="P-loop containing nucleoside triphosphate hydrolases"/>
    <property type="match status" value="1"/>
</dbReference>
<protein>
    <recommendedName>
        <fullName evidence="2">DNA-directed DNA polymerase</fullName>
        <ecNumber evidence="2">2.7.7.7</ecNumber>
    </recommendedName>
</protein>
<dbReference type="PANTHER" id="PTHR11669">
    <property type="entry name" value="REPLICATION FACTOR C / DNA POLYMERASE III GAMMA-TAU SUBUNIT"/>
    <property type="match status" value="1"/>
</dbReference>
<feature type="compositionally biased region" description="Low complexity" evidence="12">
    <location>
        <begin position="805"/>
        <end position="823"/>
    </location>
</feature>
<keyword evidence="3 14" id="KW-0808">Transferase</keyword>
<feature type="region of interest" description="Disordered" evidence="12">
    <location>
        <begin position="513"/>
        <end position="601"/>
    </location>
</feature>
<feature type="compositionally biased region" description="Low complexity" evidence="12">
    <location>
        <begin position="628"/>
        <end position="666"/>
    </location>
</feature>